<evidence type="ECO:0000313" key="2">
    <source>
        <dbReference type="EMBL" id="PIS13876.1"/>
    </source>
</evidence>
<evidence type="ECO:0008006" key="4">
    <source>
        <dbReference type="Google" id="ProtNLM"/>
    </source>
</evidence>
<dbReference type="Proteomes" id="UP000230033">
    <property type="component" value="Unassembled WGS sequence"/>
</dbReference>
<evidence type="ECO:0000313" key="3">
    <source>
        <dbReference type="Proteomes" id="UP000230033"/>
    </source>
</evidence>
<gene>
    <name evidence="2" type="ORF">COT65_01785</name>
</gene>
<protein>
    <recommendedName>
        <fullName evidence="4">DUF4760 domain-containing protein</fullName>
    </recommendedName>
</protein>
<evidence type="ECO:0000256" key="1">
    <source>
        <dbReference type="SAM" id="Phobius"/>
    </source>
</evidence>
<accession>A0A2H0WMJ7</accession>
<dbReference type="EMBL" id="PEZJ01000022">
    <property type="protein sequence ID" value="PIS13876.1"/>
    <property type="molecule type" value="Genomic_DNA"/>
</dbReference>
<keyword evidence="1" id="KW-0812">Transmembrane</keyword>
<name>A0A2H0WMJ7_9BACT</name>
<feature type="transmembrane region" description="Helical" evidence="1">
    <location>
        <begin position="6"/>
        <end position="26"/>
    </location>
</feature>
<comment type="caution">
    <text evidence="2">The sequence shown here is derived from an EMBL/GenBank/DDBJ whole genome shotgun (WGS) entry which is preliminary data.</text>
</comment>
<keyword evidence="1" id="KW-1133">Transmembrane helix</keyword>
<reference evidence="3" key="1">
    <citation type="submission" date="2017-09" db="EMBL/GenBank/DDBJ databases">
        <title>Depth-based differentiation of microbial function through sediment-hosted aquifers and enrichment of novel symbionts in the deep terrestrial subsurface.</title>
        <authorList>
            <person name="Probst A.J."/>
            <person name="Ladd B."/>
            <person name="Jarett J.K."/>
            <person name="Geller-Mcgrath D.E."/>
            <person name="Sieber C.M.K."/>
            <person name="Emerson J.B."/>
            <person name="Anantharaman K."/>
            <person name="Thomas B.C."/>
            <person name="Malmstrom R."/>
            <person name="Stieglmeier M."/>
            <person name="Klingl A."/>
            <person name="Woyke T."/>
            <person name="Ryan C.M."/>
            <person name="Banfield J.F."/>
        </authorList>
    </citation>
    <scope>NUCLEOTIDE SEQUENCE [LARGE SCALE GENOMIC DNA]</scope>
</reference>
<organism evidence="2 3">
    <name type="scientific">Candidatus Shapirobacteria bacterium CG09_land_8_20_14_0_10_47_13</name>
    <dbReference type="NCBI Taxonomy" id="1974481"/>
    <lineage>
        <taxon>Bacteria</taxon>
        <taxon>Candidatus Shapironibacteriota</taxon>
    </lineage>
</organism>
<sequence length="197" mass="23456">MEFFLSNLLFPIIIAVVGTLTWNFILEKRRKDEEVYRKLYGPLGLYFSYIDSIDFHLNKIVKIPNIQTREKTEKLGSGNNQTISEYSVKNKMIEEWWLYVDIIKQLLETNAGFIKQEHGQFVYNFIKGYVARQQYGKIHYEKDIPDYLRKYFNKEDENFIHSVNKLKNAILEKQKKKGLVFGGKNDGQNFFDYKNLL</sequence>
<dbReference type="AlphaFoldDB" id="A0A2H0WMJ7"/>
<proteinExistence type="predicted"/>
<keyword evidence="1" id="KW-0472">Membrane</keyword>